<gene>
    <name evidence="1" type="ORF">BN000_04376</name>
</gene>
<dbReference type="Gene3D" id="1.20.120.450">
    <property type="entry name" value="dinb family like domain"/>
    <property type="match status" value="1"/>
</dbReference>
<dbReference type="OrthoDB" id="3376896at2"/>
<dbReference type="Proteomes" id="UP000199601">
    <property type="component" value="Unassembled WGS sequence"/>
</dbReference>
<dbReference type="InterPro" id="IPR034660">
    <property type="entry name" value="DinB/YfiT-like"/>
</dbReference>
<dbReference type="AlphaFoldDB" id="A0A0U1DNN1"/>
<dbReference type="EMBL" id="CTEC01000002">
    <property type="protein sequence ID" value="CQD18990.1"/>
    <property type="molecule type" value="Genomic_DNA"/>
</dbReference>
<keyword evidence="2" id="KW-1185">Reference proteome</keyword>
<dbReference type="SUPFAM" id="SSF109854">
    <property type="entry name" value="DinB/YfiT-like putative metalloenzymes"/>
    <property type="match status" value="1"/>
</dbReference>
<dbReference type="STRING" id="761804.BN000_04376"/>
<accession>A0A0U1DNN1</accession>
<dbReference type="RefSeq" id="WP_085240512.1">
    <property type="nucleotide sequence ID" value="NZ_CTEC01000002.1"/>
</dbReference>
<evidence type="ECO:0000313" key="2">
    <source>
        <dbReference type="Proteomes" id="UP000199601"/>
    </source>
</evidence>
<sequence>MPAPLPPLAGEDYVCAACGVSYPDTRVDDAVGAIAVLPGAVREAVSAIPPEVRRVRPSPEAWSVAEYLCHVRDVYVSFTIRLYRVRAEHQPAFEPMFNDLRARRFRYNDCDIDATLDELAAAVAGFRDEVARIKDHGWDRTATRLPGEERTARWLVRQAMHEGVHHLGDIRRIGETAR</sequence>
<reference evidence="2" key="1">
    <citation type="submission" date="2015-03" db="EMBL/GenBank/DDBJ databases">
        <authorList>
            <person name="Urmite Genomes"/>
        </authorList>
    </citation>
    <scope>NUCLEOTIDE SEQUENCE [LARGE SCALE GENOMIC DNA]</scope>
    <source>
        <strain evidence="2">CSUR P1344</strain>
    </source>
</reference>
<dbReference type="Pfam" id="PF12867">
    <property type="entry name" value="DinB_2"/>
    <property type="match status" value="1"/>
</dbReference>
<name>A0A0U1DNN1_9MYCO</name>
<organism evidence="1 2">
    <name type="scientific">Mycobacterium europaeum</name>
    <dbReference type="NCBI Taxonomy" id="761804"/>
    <lineage>
        <taxon>Bacteria</taxon>
        <taxon>Bacillati</taxon>
        <taxon>Actinomycetota</taxon>
        <taxon>Actinomycetes</taxon>
        <taxon>Mycobacteriales</taxon>
        <taxon>Mycobacteriaceae</taxon>
        <taxon>Mycobacterium</taxon>
        <taxon>Mycobacterium simiae complex</taxon>
    </lineage>
</organism>
<protein>
    <submittedName>
        <fullName evidence="1">DinB superfamily protein</fullName>
    </submittedName>
</protein>
<evidence type="ECO:0000313" key="1">
    <source>
        <dbReference type="EMBL" id="CQD18990.1"/>
    </source>
</evidence>
<proteinExistence type="predicted"/>
<dbReference type="InterPro" id="IPR024775">
    <property type="entry name" value="DinB-like"/>
</dbReference>